<organism evidence="1 2">
    <name type="scientific">Catenuloplanes indicus</name>
    <dbReference type="NCBI Taxonomy" id="137267"/>
    <lineage>
        <taxon>Bacteria</taxon>
        <taxon>Bacillati</taxon>
        <taxon>Actinomycetota</taxon>
        <taxon>Actinomycetes</taxon>
        <taxon>Micromonosporales</taxon>
        <taxon>Micromonosporaceae</taxon>
        <taxon>Catenuloplanes</taxon>
    </lineage>
</organism>
<dbReference type="RefSeq" id="WP_307248507.1">
    <property type="nucleotide sequence ID" value="NZ_JAUSUZ010000001.1"/>
</dbReference>
<dbReference type="Proteomes" id="UP001240236">
    <property type="component" value="Unassembled WGS sequence"/>
</dbReference>
<gene>
    <name evidence="1" type="ORF">J2S42_008252</name>
</gene>
<dbReference type="EMBL" id="JAUSUZ010000001">
    <property type="protein sequence ID" value="MDQ0371583.1"/>
    <property type="molecule type" value="Genomic_DNA"/>
</dbReference>
<name>A0AAE4B4L3_9ACTN</name>
<keyword evidence="2" id="KW-1185">Reference proteome</keyword>
<protein>
    <submittedName>
        <fullName evidence="1">Uncharacterized protein</fullName>
    </submittedName>
</protein>
<accession>A0AAE4B4L3</accession>
<reference evidence="1 2" key="1">
    <citation type="submission" date="2023-07" db="EMBL/GenBank/DDBJ databases">
        <title>Sequencing the genomes of 1000 actinobacteria strains.</title>
        <authorList>
            <person name="Klenk H.-P."/>
        </authorList>
    </citation>
    <scope>NUCLEOTIDE SEQUENCE [LARGE SCALE GENOMIC DNA]</scope>
    <source>
        <strain evidence="1 2">DSM 44709</strain>
    </source>
</reference>
<evidence type="ECO:0000313" key="2">
    <source>
        <dbReference type="Proteomes" id="UP001240236"/>
    </source>
</evidence>
<sequence>MTDPLDQPENEGYTLLYPFTACTSNGGPYDDEAFTAGVQTGRIERSLAVAASLDVSEVQITAYAALRHQLELIAMHHGYPNITTQAADETPEWALFTFRKSAP</sequence>
<comment type="caution">
    <text evidence="1">The sequence shown here is derived from an EMBL/GenBank/DDBJ whole genome shotgun (WGS) entry which is preliminary data.</text>
</comment>
<evidence type="ECO:0000313" key="1">
    <source>
        <dbReference type="EMBL" id="MDQ0371583.1"/>
    </source>
</evidence>
<proteinExistence type="predicted"/>
<dbReference type="AlphaFoldDB" id="A0AAE4B4L3"/>